<dbReference type="AlphaFoldDB" id="A0AAE0MIB1"/>
<feature type="region of interest" description="Disordered" evidence="1">
    <location>
        <begin position="466"/>
        <end position="509"/>
    </location>
</feature>
<dbReference type="GO" id="GO:0005737">
    <property type="term" value="C:cytoplasm"/>
    <property type="evidence" value="ECO:0007669"/>
    <property type="project" value="TreeGrafter"/>
</dbReference>
<keyword evidence="3" id="KW-1185">Reference proteome</keyword>
<gene>
    <name evidence="2" type="ORF">B0T19DRAFT_414749</name>
</gene>
<evidence type="ECO:0000313" key="3">
    <source>
        <dbReference type="Proteomes" id="UP001286456"/>
    </source>
</evidence>
<evidence type="ECO:0000256" key="1">
    <source>
        <dbReference type="SAM" id="MobiDB-lite"/>
    </source>
</evidence>
<dbReference type="GO" id="GO:0030695">
    <property type="term" value="F:GTPase regulator activity"/>
    <property type="evidence" value="ECO:0007669"/>
    <property type="project" value="TreeGrafter"/>
</dbReference>
<dbReference type="Pfam" id="PF05508">
    <property type="entry name" value="Ran-binding"/>
    <property type="match status" value="1"/>
</dbReference>
<sequence length="630" mass="70126">MDLLLARLGVQALNYAIRSGIRITSVYAVQQCSRLLKTVNDRAVYAELKALQQLLDSKIKILSPAIDLIEFKSSRGNVFLESAVPLAKSLHREIVRLGKRLDDAATVEEGSRLRDGKAHISEARHAELLQIIRDMQNLLARIDREIPLIQLAISASGEKMTTALSPGISPSRLMQASTFLSFGDAQFSNDPTRPVQVGPSFTLSLYMLFLGHSQPAGQSGNTDETSLSTPERSHKKPPPKEEPYGLEEGERKPIWQEVMHKARVRLCRTPLHWTFDGTRGFCPSDTPDVRLNGNSALVSATGPMGRPDEYAYHLEMIEDLDDGRVHDEQGARTEAFNDVAKAGIQESIPIHQIAKIFYTDTGRILNIGNADDGENNPVLLLKRDVKAKTPIKLRQEWFEEPSDSDTDIDTRDTSSLSDDQAEIDRQLREESQTSEVLEGAQAGSWKRCLPRHLDPEWLALEVFMEDQDSEDSEDEDDKGGGKIEPLSPESAKKMLPTSGSARARDRSSIDSNLAAQIRNISLQSPSPARAVSRLPPGDVEKEKSELPESWVARSPFGSIVSSLSLLEMLVRLTSLQEFQQTSHLSIPDHILTFFLEETSTTGLQGEARWQVRNEAKRRMGFDPYTDTPTK</sequence>
<dbReference type="PANTHER" id="PTHR31010">
    <property type="entry name" value="RAN-SPECIFIC GTPASE-ACTIVATING PROTEIN 30-RELATED"/>
    <property type="match status" value="1"/>
</dbReference>
<evidence type="ECO:0000313" key="2">
    <source>
        <dbReference type="EMBL" id="KAK3332104.1"/>
    </source>
</evidence>
<feature type="compositionally biased region" description="Polar residues" evidence="1">
    <location>
        <begin position="215"/>
        <end position="230"/>
    </location>
</feature>
<comment type="caution">
    <text evidence="2">The sequence shown here is derived from an EMBL/GenBank/DDBJ whole genome shotgun (WGS) entry which is preliminary data.</text>
</comment>
<dbReference type="EMBL" id="JAUEPO010000002">
    <property type="protein sequence ID" value="KAK3332104.1"/>
    <property type="molecule type" value="Genomic_DNA"/>
</dbReference>
<name>A0AAE0MIB1_9PEZI</name>
<feature type="region of interest" description="Disordered" evidence="1">
    <location>
        <begin position="214"/>
        <end position="249"/>
    </location>
</feature>
<feature type="compositionally biased region" description="Acidic residues" evidence="1">
    <location>
        <begin position="398"/>
        <end position="407"/>
    </location>
</feature>
<dbReference type="InterPro" id="IPR008812">
    <property type="entry name" value="Ran_GTP-bd-rel"/>
</dbReference>
<dbReference type="PANTHER" id="PTHR31010:SF2">
    <property type="entry name" value="RAN-SPECIFIC GTPASE-ACTIVATING PROTEIN 30"/>
    <property type="match status" value="1"/>
</dbReference>
<accession>A0AAE0MIB1</accession>
<dbReference type="Proteomes" id="UP001286456">
    <property type="component" value="Unassembled WGS sequence"/>
</dbReference>
<reference evidence="2" key="2">
    <citation type="submission" date="2023-06" db="EMBL/GenBank/DDBJ databases">
        <authorList>
            <consortium name="Lawrence Berkeley National Laboratory"/>
            <person name="Haridas S."/>
            <person name="Hensen N."/>
            <person name="Bonometti L."/>
            <person name="Westerberg I."/>
            <person name="Brannstrom I.O."/>
            <person name="Guillou S."/>
            <person name="Cros-Aarteil S."/>
            <person name="Calhoun S."/>
            <person name="Kuo A."/>
            <person name="Mondo S."/>
            <person name="Pangilinan J."/>
            <person name="Riley R."/>
            <person name="Labutti K."/>
            <person name="Andreopoulos B."/>
            <person name="Lipzen A."/>
            <person name="Chen C."/>
            <person name="Yanf M."/>
            <person name="Daum C."/>
            <person name="Ng V."/>
            <person name="Clum A."/>
            <person name="Steindorff A."/>
            <person name="Ohm R."/>
            <person name="Martin F."/>
            <person name="Silar P."/>
            <person name="Natvig D."/>
            <person name="Lalanne C."/>
            <person name="Gautier V."/>
            <person name="Ament-Velasquez S.L."/>
            <person name="Kruys A."/>
            <person name="Hutchinson M.I."/>
            <person name="Powell A.J."/>
            <person name="Barry K."/>
            <person name="Miller A.N."/>
            <person name="Grigoriev I.V."/>
            <person name="Debuchy R."/>
            <person name="Gladieux P."/>
            <person name="Thoren M.H."/>
            <person name="Johannesson H."/>
        </authorList>
    </citation>
    <scope>NUCLEOTIDE SEQUENCE</scope>
    <source>
        <strain evidence="2">SMH4131-1</strain>
    </source>
</reference>
<feature type="compositionally biased region" description="Basic and acidic residues" evidence="1">
    <location>
        <begin position="422"/>
        <end position="431"/>
    </location>
</feature>
<feature type="compositionally biased region" description="Basic and acidic residues" evidence="1">
    <location>
        <begin position="238"/>
        <end position="249"/>
    </location>
</feature>
<proteinExistence type="predicted"/>
<feature type="compositionally biased region" description="Acidic residues" evidence="1">
    <location>
        <begin position="466"/>
        <end position="477"/>
    </location>
</feature>
<feature type="region of interest" description="Disordered" evidence="1">
    <location>
        <begin position="396"/>
        <end position="441"/>
    </location>
</feature>
<reference evidence="2" key="1">
    <citation type="journal article" date="2023" name="Mol. Phylogenet. Evol.">
        <title>Genome-scale phylogeny and comparative genomics of the fungal order Sordariales.</title>
        <authorList>
            <person name="Hensen N."/>
            <person name="Bonometti L."/>
            <person name="Westerberg I."/>
            <person name="Brannstrom I.O."/>
            <person name="Guillou S."/>
            <person name="Cros-Aarteil S."/>
            <person name="Calhoun S."/>
            <person name="Haridas S."/>
            <person name="Kuo A."/>
            <person name="Mondo S."/>
            <person name="Pangilinan J."/>
            <person name="Riley R."/>
            <person name="LaButti K."/>
            <person name="Andreopoulos B."/>
            <person name="Lipzen A."/>
            <person name="Chen C."/>
            <person name="Yan M."/>
            <person name="Daum C."/>
            <person name="Ng V."/>
            <person name="Clum A."/>
            <person name="Steindorff A."/>
            <person name="Ohm R.A."/>
            <person name="Martin F."/>
            <person name="Silar P."/>
            <person name="Natvig D.O."/>
            <person name="Lalanne C."/>
            <person name="Gautier V."/>
            <person name="Ament-Velasquez S.L."/>
            <person name="Kruys A."/>
            <person name="Hutchinson M.I."/>
            <person name="Powell A.J."/>
            <person name="Barry K."/>
            <person name="Miller A.N."/>
            <person name="Grigoriev I.V."/>
            <person name="Debuchy R."/>
            <person name="Gladieux P."/>
            <person name="Hiltunen Thoren M."/>
            <person name="Johannesson H."/>
        </authorList>
    </citation>
    <scope>NUCLEOTIDE SEQUENCE</scope>
    <source>
        <strain evidence="2">SMH4131-1</strain>
    </source>
</reference>
<protein>
    <submittedName>
        <fullName evidence="2">RanGTP-binding protein-domain-containing protein</fullName>
    </submittedName>
</protein>
<dbReference type="GO" id="GO:0005634">
    <property type="term" value="C:nucleus"/>
    <property type="evidence" value="ECO:0007669"/>
    <property type="project" value="TreeGrafter"/>
</dbReference>
<organism evidence="2 3">
    <name type="scientific">Cercophora scortea</name>
    <dbReference type="NCBI Taxonomy" id="314031"/>
    <lineage>
        <taxon>Eukaryota</taxon>
        <taxon>Fungi</taxon>
        <taxon>Dikarya</taxon>
        <taxon>Ascomycota</taxon>
        <taxon>Pezizomycotina</taxon>
        <taxon>Sordariomycetes</taxon>
        <taxon>Sordariomycetidae</taxon>
        <taxon>Sordariales</taxon>
        <taxon>Lasiosphaeriaceae</taxon>
        <taxon>Cercophora</taxon>
    </lineage>
</organism>